<protein>
    <submittedName>
        <fullName evidence="11">Uncharacterized protein</fullName>
    </submittedName>
</protein>
<dbReference type="Proteomes" id="UP000807025">
    <property type="component" value="Unassembled WGS sequence"/>
</dbReference>
<keyword evidence="4 6" id="KW-0694">RNA-binding</keyword>
<evidence type="ECO:0000256" key="3">
    <source>
        <dbReference type="ARBA" id="ARBA00022833"/>
    </source>
</evidence>
<dbReference type="OrthoDB" id="443401at2759"/>
<dbReference type="PROSITE" id="PS50102">
    <property type="entry name" value="RRM"/>
    <property type="match status" value="1"/>
</dbReference>
<feature type="zinc finger region" description="C3H1-type" evidence="7">
    <location>
        <begin position="204"/>
        <end position="232"/>
    </location>
</feature>
<evidence type="ECO:0000256" key="2">
    <source>
        <dbReference type="ARBA" id="ARBA00022771"/>
    </source>
</evidence>
<evidence type="ECO:0000256" key="5">
    <source>
        <dbReference type="ARBA" id="ARBA00043866"/>
    </source>
</evidence>
<feature type="region of interest" description="Disordered" evidence="8">
    <location>
        <begin position="775"/>
        <end position="802"/>
    </location>
</feature>
<keyword evidence="2 7" id="KW-0863">Zinc-finger</keyword>
<feature type="region of interest" description="Disordered" evidence="8">
    <location>
        <begin position="521"/>
        <end position="547"/>
    </location>
</feature>
<feature type="domain" description="C3H1-type" evidence="10">
    <location>
        <begin position="204"/>
        <end position="232"/>
    </location>
</feature>
<dbReference type="PANTHER" id="PTHR14398:SF0">
    <property type="entry name" value="ZINC FINGER PROTEIN SWM"/>
    <property type="match status" value="1"/>
</dbReference>
<dbReference type="Gene3D" id="1.20.1390.10">
    <property type="entry name" value="PWI domain"/>
    <property type="match status" value="1"/>
</dbReference>
<feature type="compositionally biased region" description="Basic and acidic residues" evidence="8">
    <location>
        <begin position="781"/>
        <end position="790"/>
    </location>
</feature>
<dbReference type="InterPro" id="IPR002483">
    <property type="entry name" value="PWI_dom"/>
</dbReference>
<dbReference type="GO" id="GO:0005634">
    <property type="term" value="C:nucleus"/>
    <property type="evidence" value="ECO:0007669"/>
    <property type="project" value="TreeGrafter"/>
</dbReference>
<evidence type="ECO:0000259" key="9">
    <source>
        <dbReference type="PROSITE" id="PS50102"/>
    </source>
</evidence>
<reference evidence="11" key="1">
    <citation type="submission" date="2020-11" db="EMBL/GenBank/DDBJ databases">
        <authorList>
            <consortium name="DOE Joint Genome Institute"/>
            <person name="Ahrendt S."/>
            <person name="Riley R."/>
            <person name="Andreopoulos W."/>
            <person name="Labutti K."/>
            <person name="Pangilinan J."/>
            <person name="Ruiz-Duenas F.J."/>
            <person name="Barrasa J.M."/>
            <person name="Sanchez-Garcia M."/>
            <person name="Camarero S."/>
            <person name="Miyauchi S."/>
            <person name="Serrano A."/>
            <person name="Linde D."/>
            <person name="Babiker R."/>
            <person name="Drula E."/>
            <person name="Ayuso-Fernandez I."/>
            <person name="Pacheco R."/>
            <person name="Padilla G."/>
            <person name="Ferreira P."/>
            <person name="Barriuso J."/>
            <person name="Kellner H."/>
            <person name="Castanera R."/>
            <person name="Alfaro M."/>
            <person name="Ramirez L."/>
            <person name="Pisabarro A.G."/>
            <person name="Kuo A."/>
            <person name="Tritt A."/>
            <person name="Lipzen A."/>
            <person name="He G."/>
            <person name="Yan M."/>
            <person name="Ng V."/>
            <person name="Cullen D."/>
            <person name="Martin F."/>
            <person name="Rosso M.-N."/>
            <person name="Henrissat B."/>
            <person name="Hibbett D."/>
            <person name="Martinez A.T."/>
            <person name="Grigoriev I.V."/>
        </authorList>
    </citation>
    <scope>NUCLEOTIDE SEQUENCE</scope>
    <source>
        <strain evidence="11">ATCC 90797</strain>
    </source>
</reference>
<feature type="region of interest" description="Disordered" evidence="8">
    <location>
        <begin position="650"/>
        <end position="671"/>
    </location>
</feature>
<proteinExistence type="predicted"/>
<evidence type="ECO:0000313" key="11">
    <source>
        <dbReference type="EMBL" id="KAF9499875.1"/>
    </source>
</evidence>
<dbReference type="InterPro" id="IPR036855">
    <property type="entry name" value="Znf_CCCH_sf"/>
</dbReference>
<dbReference type="AlphaFoldDB" id="A0A9P6A7Z4"/>
<dbReference type="Pfam" id="PF01480">
    <property type="entry name" value="PWI"/>
    <property type="match status" value="1"/>
</dbReference>
<dbReference type="PANTHER" id="PTHR14398">
    <property type="entry name" value="RNA RECOGNITION RRM/RNP DOMAIN"/>
    <property type="match status" value="1"/>
</dbReference>
<dbReference type="InterPro" id="IPR045137">
    <property type="entry name" value="RBM26/27"/>
</dbReference>
<keyword evidence="12" id="KW-1185">Reference proteome</keyword>
<dbReference type="InterPro" id="IPR035979">
    <property type="entry name" value="RBD_domain_sf"/>
</dbReference>
<dbReference type="InterPro" id="IPR012677">
    <property type="entry name" value="Nucleotide-bd_a/b_plait_sf"/>
</dbReference>
<dbReference type="GO" id="GO:0003723">
    <property type="term" value="F:RNA binding"/>
    <property type="evidence" value="ECO:0007669"/>
    <property type="project" value="UniProtKB-UniRule"/>
</dbReference>
<comment type="caution">
    <text evidence="11">The sequence shown here is derived from an EMBL/GenBank/DDBJ whole genome shotgun (WGS) entry which is preliminary data.</text>
</comment>
<dbReference type="CDD" id="cd12257">
    <property type="entry name" value="RRM1_RBM26_like"/>
    <property type="match status" value="1"/>
</dbReference>
<gene>
    <name evidence="11" type="ORF">BDN71DRAFT_1586525</name>
</gene>
<dbReference type="SMART" id="SM00356">
    <property type="entry name" value="ZnF_C3H1"/>
    <property type="match status" value="1"/>
</dbReference>
<evidence type="ECO:0000313" key="12">
    <source>
        <dbReference type="Proteomes" id="UP000807025"/>
    </source>
</evidence>
<dbReference type="InterPro" id="IPR000504">
    <property type="entry name" value="RRM_dom"/>
</dbReference>
<evidence type="ECO:0000256" key="1">
    <source>
        <dbReference type="ARBA" id="ARBA00022723"/>
    </source>
</evidence>
<feature type="region of interest" description="Disordered" evidence="8">
    <location>
        <begin position="587"/>
        <end position="608"/>
    </location>
</feature>
<name>A0A9P6A7Z4_PLEER</name>
<dbReference type="GO" id="GO:0008270">
    <property type="term" value="F:zinc ion binding"/>
    <property type="evidence" value="ECO:0007669"/>
    <property type="project" value="UniProtKB-KW"/>
</dbReference>
<evidence type="ECO:0000256" key="6">
    <source>
        <dbReference type="PROSITE-ProRule" id="PRU00176"/>
    </source>
</evidence>
<dbReference type="EMBL" id="MU154530">
    <property type="protein sequence ID" value="KAF9499875.1"/>
    <property type="molecule type" value="Genomic_DNA"/>
</dbReference>
<evidence type="ECO:0000256" key="8">
    <source>
        <dbReference type="SAM" id="MobiDB-lite"/>
    </source>
</evidence>
<feature type="compositionally biased region" description="Polar residues" evidence="8">
    <location>
        <begin position="320"/>
        <end position="342"/>
    </location>
</feature>
<evidence type="ECO:0000259" key="10">
    <source>
        <dbReference type="PROSITE" id="PS50103"/>
    </source>
</evidence>
<keyword evidence="3 7" id="KW-0862">Zinc</keyword>
<feature type="compositionally biased region" description="Pro residues" evidence="8">
    <location>
        <begin position="596"/>
        <end position="605"/>
    </location>
</feature>
<feature type="region of interest" description="Disordered" evidence="8">
    <location>
        <begin position="320"/>
        <end position="346"/>
    </location>
</feature>
<sequence length="871" mass="94607">MIFDPSTTPQLKPWLVRTLEPICDAEPGALADYILALLKHSVAESEMRKELSVQLEEFLEKECPSFIDTLFTVLRTKSYLPYATTSTPIFPTTTPSVDTGIPIPLDGLISPSIPTQSERTRKRSMEHDEHDGRPPSKGPRLSGDGQSRYMNGRGDGRGWQGRGDGPVHEGPIGTGMMGMGMDTDGAGGMAHMNGRRSQAYRPPDLRRGICRDYHNNGYCARGALCKYSHGDDAVVPGQFFPMNGGPMAGMPFLPMFPGMPFDMGGGAYDPNQARMDMRPPLNGGRHMRAPLLPRIQQEDGKVVHPVQTTGELPVIQDLTPQIPQTESTTTPAESENAPQPIQSHVPPFRQNGAPDTIAHVNGEYSQPQFLDMSNSAMEVDVGPSMPARGNGFRGRGYAGRGRGGVFGGEVHNFQRPERRKDKTLVVEKIPADKLTLDQVNGWFKQFGTVTNVAVDVSGGKALVSFSTHEEAHAAWKAEEAVFGNRFVKVFWHRPMEGQGQVGIRMLAASAHLVANTPHKLAAPAQAPATPTPVASTSRKSSTTSALAAKQQLLEQQIAEQKSLMASLSSASTEEKKTIMARLRKLGEEMSSKPAASPAPPKPPTTAPEDLEKERLDKELEVLNSGPPGTSSETTEDLKAKLEQLKAEAASLGISEHGNHPPSYGGYRPYRGRGRGAPRSYYRGAIRGGGPRTNLKLDNRPKKLLVKGVTERDLQAVRDWYETTGQLESAEISESGDVTVSFRSRAAAEQGLAKGTKIPTISDPIQISWYTSSTMKATAPSSDRKDDERALSPEPNSLTSLHLPEEEEVVASGWGGGDEDIFVVFTLLATLTFYGARSPRPPLRPGNVLVAMRELTVGGPAAFFDTLLFWYF</sequence>
<evidence type="ECO:0000256" key="7">
    <source>
        <dbReference type="PROSITE-ProRule" id="PRU00723"/>
    </source>
</evidence>
<evidence type="ECO:0000256" key="4">
    <source>
        <dbReference type="ARBA" id="ARBA00022884"/>
    </source>
</evidence>
<dbReference type="Pfam" id="PF00642">
    <property type="entry name" value="zf-CCCH"/>
    <property type="match status" value="1"/>
</dbReference>
<dbReference type="PROSITE" id="PS50103">
    <property type="entry name" value="ZF_C3H1"/>
    <property type="match status" value="1"/>
</dbReference>
<dbReference type="Gene3D" id="3.30.70.330">
    <property type="match status" value="1"/>
</dbReference>
<dbReference type="SMART" id="SM00360">
    <property type="entry name" value="RRM"/>
    <property type="match status" value="1"/>
</dbReference>
<dbReference type="SUPFAM" id="SSF90229">
    <property type="entry name" value="CCCH zinc finger"/>
    <property type="match status" value="1"/>
</dbReference>
<feature type="region of interest" description="Disordered" evidence="8">
    <location>
        <begin position="102"/>
        <end position="181"/>
    </location>
</feature>
<dbReference type="InterPro" id="IPR000571">
    <property type="entry name" value="Znf_CCCH"/>
</dbReference>
<feature type="compositionally biased region" description="Basic and acidic residues" evidence="8">
    <location>
        <begin position="123"/>
        <end position="134"/>
    </location>
</feature>
<accession>A0A9P6A7Z4</accession>
<organism evidence="11 12">
    <name type="scientific">Pleurotus eryngii</name>
    <name type="common">Boletus of the steppes</name>
    <dbReference type="NCBI Taxonomy" id="5323"/>
    <lineage>
        <taxon>Eukaryota</taxon>
        <taxon>Fungi</taxon>
        <taxon>Dikarya</taxon>
        <taxon>Basidiomycota</taxon>
        <taxon>Agaricomycotina</taxon>
        <taxon>Agaricomycetes</taxon>
        <taxon>Agaricomycetidae</taxon>
        <taxon>Agaricales</taxon>
        <taxon>Pleurotineae</taxon>
        <taxon>Pleurotaceae</taxon>
        <taxon>Pleurotus</taxon>
    </lineage>
</organism>
<comment type="function">
    <text evidence="5">May be involved in the turnover of nuclear polyadenylated (pA+) RNA.</text>
</comment>
<feature type="domain" description="RRM" evidence="9">
    <location>
        <begin position="422"/>
        <end position="494"/>
    </location>
</feature>
<keyword evidence="1 7" id="KW-0479">Metal-binding</keyword>
<dbReference type="SUPFAM" id="SSF54928">
    <property type="entry name" value="RNA-binding domain, RBD"/>
    <property type="match status" value="1"/>
</dbReference>